<organism evidence="2 3">
    <name type="scientific">Trifolium medium</name>
    <dbReference type="NCBI Taxonomy" id="97028"/>
    <lineage>
        <taxon>Eukaryota</taxon>
        <taxon>Viridiplantae</taxon>
        <taxon>Streptophyta</taxon>
        <taxon>Embryophyta</taxon>
        <taxon>Tracheophyta</taxon>
        <taxon>Spermatophyta</taxon>
        <taxon>Magnoliopsida</taxon>
        <taxon>eudicotyledons</taxon>
        <taxon>Gunneridae</taxon>
        <taxon>Pentapetalae</taxon>
        <taxon>rosids</taxon>
        <taxon>fabids</taxon>
        <taxon>Fabales</taxon>
        <taxon>Fabaceae</taxon>
        <taxon>Papilionoideae</taxon>
        <taxon>50 kb inversion clade</taxon>
        <taxon>NPAAA clade</taxon>
        <taxon>Hologalegina</taxon>
        <taxon>IRL clade</taxon>
        <taxon>Trifolieae</taxon>
        <taxon>Trifolium</taxon>
    </lineage>
</organism>
<keyword evidence="1" id="KW-0472">Membrane</keyword>
<evidence type="ECO:0000256" key="1">
    <source>
        <dbReference type="SAM" id="Phobius"/>
    </source>
</evidence>
<protein>
    <submittedName>
        <fullName evidence="2">Uncharacterized protein</fullName>
    </submittedName>
</protein>
<proteinExistence type="predicted"/>
<name>A0A392WER7_9FABA</name>
<reference evidence="2 3" key="1">
    <citation type="journal article" date="2018" name="Front. Plant Sci.">
        <title>Red Clover (Trifolium pratense) and Zigzag Clover (T. medium) - A Picture of Genomic Similarities and Differences.</title>
        <authorList>
            <person name="Dluhosova J."/>
            <person name="Istvanek J."/>
            <person name="Nedelnik J."/>
            <person name="Repkova J."/>
        </authorList>
    </citation>
    <scope>NUCLEOTIDE SEQUENCE [LARGE SCALE GENOMIC DNA]</scope>
    <source>
        <strain evidence="3">cv. 10/8</strain>
        <tissue evidence="2">Leaf</tissue>
    </source>
</reference>
<keyword evidence="1" id="KW-1133">Transmembrane helix</keyword>
<dbReference type="AlphaFoldDB" id="A0A392WER7"/>
<keyword evidence="3" id="KW-1185">Reference proteome</keyword>
<feature type="non-terminal residue" evidence="2">
    <location>
        <position position="47"/>
    </location>
</feature>
<feature type="transmembrane region" description="Helical" evidence="1">
    <location>
        <begin position="15"/>
        <end position="33"/>
    </location>
</feature>
<dbReference type="EMBL" id="LXQA011441636">
    <property type="protein sequence ID" value="MCI97381.1"/>
    <property type="molecule type" value="Genomic_DNA"/>
</dbReference>
<dbReference type="Proteomes" id="UP000265520">
    <property type="component" value="Unassembled WGS sequence"/>
</dbReference>
<comment type="caution">
    <text evidence="2">The sequence shown here is derived from an EMBL/GenBank/DDBJ whole genome shotgun (WGS) entry which is preliminary data.</text>
</comment>
<evidence type="ECO:0000313" key="2">
    <source>
        <dbReference type="EMBL" id="MCI97381.1"/>
    </source>
</evidence>
<accession>A0A392WER7</accession>
<sequence length="47" mass="5118">MAGVCLPRSWGFLELKALMSALASFIIENWVLLRRRHGNGAGLGCTT</sequence>
<keyword evidence="1" id="KW-0812">Transmembrane</keyword>
<evidence type="ECO:0000313" key="3">
    <source>
        <dbReference type="Proteomes" id="UP000265520"/>
    </source>
</evidence>